<dbReference type="AlphaFoldDB" id="A0A8J6EGL7"/>
<gene>
    <name evidence="2" type="ORF">GDO78_022370</name>
</gene>
<sequence length="105" mass="12112">MCASYTKFLSISHTFHSITRARDWRQTSREKPKRSTQPSTVRREYKTRNPIGRRRHGRFGWSQTGFDSSLDSYNESTTRGVDFLERPPSGRQNPKSSPAKGIIGH</sequence>
<reference evidence="2" key="1">
    <citation type="thesis" date="2020" institute="ProQuest LLC" country="789 East Eisenhower Parkway, Ann Arbor, MI, USA">
        <title>Comparative Genomics and Chromosome Evolution.</title>
        <authorList>
            <person name="Mudd A.B."/>
        </authorList>
    </citation>
    <scope>NUCLEOTIDE SEQUENCE</scope>
    <source>
        <strain evidence="2">HN-11 Male</strain>
        <tissue evidence="2">Kidney and liver</tissue>
    </source>
</reference>
<dbReference type="Proteomes" id="UP000770717">
    <property type="component" value="Unassembled WGS sequence"/>
</dbReference>
<feature type="compositionally biased region" description="Basic and acidic residues" evidence="1">
    <location>
        <begin position="20"/>
        <end position="30"/>
    </location>
</feature>
<evidence type="ECO:0000313" key="3">
    <source>
        <dbReference type="Proteomes" id="UP000770717"/>
    </source>
</evidence>
<evidence type="ECO:0000313" key="2">
    <source>
        <dbReference type="EMBL" id="KAG9468600.1"/>
    </source>
</evidence>
<organism evidence="2 3">
    <name type="scientific">Eleutherodactylus coqui</name>
    <name type="common">Puerto Rican coqui</name>
    <dbReference type="NCBI Taxonomy" id="57060"/>
    <lineage>
        <taxon>Eukaryota</taxon>
        <taxon>Metazoa</taxon>
        <taxon>Chordata</taxon>
        <taxon>Craniata</taxon>
        <taxon>Vertebrata</taxon>
        <taxon>Euteleostomi</taxon>
        <taxon>Amphibia</taxon>
        <taxon>Batrachia</taxon>
        <taxon>Anura</taxon>
        <taxon>Neobatrachia</taxon>
        <taxon>Hyloidea</taxon>
        <taxon>Eleutherodactylidae</taxon>
        <taxon>Eleutherodactylinae</taxon>
        <taxon>Eleutherodactylus</taxon>
        <taxon>Eleutherodactylus</taxon>
    </lineage>
</organism>
<dbReference type="EMBL" id="WNTK01000809">
    <property type="protein sequence ID" value="KAG9468600.1"/>
    <property type="molecule type" value="Genomic_DNA"/>
</dbReference>
<keyword evidence="3" id="KW-1185">Reference proteome</keyword>
<protein>
    <submittedName>
        <fullName evidence="2">Uncharacterized protein</fullName>
    </submittedName>
</protein>
<feature type="region of interest" description="Disordered" evidence="1">
    <location>
        <begin position="19"/>
        <end position="105"/>
    </location>
</feature>
<proteinExistence type="predicted"/>
<name>A0A8J6EGL7_ELECQ</name>
<accession>A0A8J6EGL7</accession>
<evidence type="ECO:0000256" key="1">
    <source>
        <dbReference type="SAM" id="MobiDB-lite"/>
    </source>
</evidence>
<comment type="caution">
    <text evidence="2">The sequence shown here is derived from an EMBL/GenBank/DDBJ whole genome shotgun (WGS) entry which is preliminary data.</text>
</comment>
<feature type="compositionally biased region" description="Polar residues" evidence="1">
    <location>
        <begin position="61"/>
        <end position="79"/>
    </location>
</feature>